<name>A0A9W5YP02_9EURO</name>
<reference evidence="2" key="1">
    <citation type="submission" date="2022-07" db="EMBL/GenBank/DDBJ databases">
        <title>Taxonomy of Aspergillus series Nigri: significant species reduction supported by multi-species coalescent approaches.</title>
        <authorList>
            <person name="Bian C."/>
            <person name="Kusuya Y."/>
            <person name="Sklenar F."/>
            <person name="D'hooge E."/>
            <person name="Yaguchi T."/>
            <person name="Takahashi H."/>
            <person name="Hubka V."/>
        </authorList>
    </citation>
    <scope>NUCLEOTIDE SEQUENCE</scope>
    <source>
        <strain evidence="2">CBS 733.88</strain>
    </source>
</reference>
<proteinExistence type="predicted"/>
<accession>A0A9W5YP02</accession>
<dbReference type="EMBL" id="BROQ01000038">
    <property type="protein sequence ID" value="GKZ21328.1"/>
    <property type="molecule type" value="Genomic_DNA"/>
</dbReference>
<comment type="caution">
    <text evidence="2">The sequence shown here is derived from an EMBL/GenBank/DDBJ whole genome shotgun (WGS) entry which is preliminary data.</text>
</comment>
<feature type="region of interest" description="Disordered" evidence="1">
    <location>
        <begin position="1"/>
        <end position="27"/>
    </location>
</feature>
<dbReference type="Proteomes" id="UP001143548">
    <property type="component" value="Unassembled WGS sequence"/>
</dbReference>
<evidence type="ECO:0000313" key="2">
    <source>
        <dbReference type="EMBL" id="GKZ21328.1"/>
    </source>
</evidence>
<evidence type="ECO:0000313" key="3">
    <source>
        <dbReference type="Proteomes" id="UP001143548"/>
    </source>
</evidence>
<evidence type="ECO:0000256" key="1">
    <source>
        <dbReference type="SAM" id="MobiDB-lite"/>
    </source>
</evidence>
<dbReference type="AlphaFoldDB" id="A0A9W5YP02"/>
<protein>
    <submittedName>
        <fullName evidence="2">Uncharacterized protein</fullName>
    </submittedName>
</protein>
<gene>
    <name evidence="2" type="ORF">AbraCBS73388_007006</name>
</gene>
<feature type="compositionally biased region" description="Basic residues" evidence="1">
    <location>
        <begin position="1"/>
        <end position="11"/>
    </location>
</feature>
<organism evidence="2 3">
    <name type="scientific">Aspergillus brasiliensis</name>
    <dbReference type="NCBI Taxonomy" id="319629"/>
    <lineage>
        <taxon>Eukaryota</taxon>
        <taxon>Fungi</taxon>
        <taxon>Dikarya</taxon>
        <taxon>Ascomycota</taxon>
        <taxon>Pezizomycotina</taxon>
        <taxon>Eurotiomycetes</taxon>
        <taxon>Eurotiomycetidae</taxon>
        <taxon>Eurotiales</taxon>
        <taxon>Aspergillaceae</taxon>
        <taxon>Aspergillus</taxon>
        <taxon>Aspergillus subgen. Circumdati</taxon>
    </lineage>
</organism>
<sequence>MRWFKHTKRRKEVSPPTDGKVRRKKSPQVLGKIENFEIPKTPEEWEGLVQTGGLQHIRINTLPKDMFASASKPSNRQYVMLRTYSPKIVAPSRFRNHMSKFGFINPETGKRYIQALEQDIPTDSLREGGDGPWPGAFMAAKRLQEQTATVNGTHDRTRRARNLNIEEYSDAEDEASPNAAVVVLLQQITHLVENTGLEWVLNRIHFVAEFGGERRYTAYTDGALRSTSDSEVFSIVETKRAVRYTGRRAIIAQEACEVIAWFLASPNSAVFNDHFLLISQNRHQIFLTFTKYKKGLEDYFKKGEATDEFLVMETFGPWDAENPRHVAHFAKIIIAAILIVKAAA</sequence>